<gene>
    <name evidence="2" type="ORF">AB0301_08770</name>
</gene>
<evidence type="ECO:0000313" key="3">
    <source>
        <dbReference type="Proteomes" id="UP001553715"/>
    </source>
</evidence>
<dbReference type="InterPro" id="IPR041657">
    <property type="entry name" value="HTH_17"/>
</dbReference>
<name>A0ABV3LGW2_9MICO</name>
<keyword evidence="3" id="KW-1185">Reference proteome</keyword>
<proteinExistence type="predicted"/>
<dbReference type="InterPro" id="IPR009061">
    <property type="entry name" value="DNA-bd_dom_put_sf"/>
</dbReference>
<evidence type="ECO:0000313" key="2">
    <source>
        <dbReference type="EMBL" id="MEW1975152.1"/>
    </source>
</evidence>
<dbReference type="SUPFAM" id="SSF46955">
    <property type="entry name" value="Putative DNA-binding domain"/>
    <property type="match status" value="1"/>
</dbReference>
<reference evidence="2 3" key="1">
    <citation type="submission" date="2024-06" db="EMBL/GenBank/DDBJ databases">
        <title>The Natural Products Discovery Center: Release of the First 8490 Sequenced Strains for Exploring Actinobacteria Biosynthetic Diversity.</title>
        <authorList>
            <person name="Kalkreuter E."/>
            <person name="Kautsar S.A."/>
            <person name="Yang D."/>
            <person name="Bader C.D."/>
            <person name="Teijaro C.N."/>
            <person name="Fluegel L."/>
            <person name="Davis C.M."/>
            <person name="Simpson J.R."/>
            <person name="Lauterbach L."/>
            <person name="Steele A.D."/>
            <person name="Gui C."/>
            <person name="Meng S."/>
            <person name="Li G."/>
            <person name="Viehrig K."/>
            <person name="Ye F."/>
            <person name="Su P."/>
            <person name="Kiefer A.F."/>
            <person name="Nichols A."/>
            <person name="Cepeda A.J."/>
            <person name="Yan W."/>
            <person name="Fan B."/>
            <person name="Jiang Y."/>
            <person name="Adhikari A."/>
            <person name="Zheng C.-J."/>
            <person name="Schuster L."/>
            <person name="Cowan T.M."/>
            <person name="Smanski M.J."/>
            <person name="Chevrette M.G."/>
            <person name="De Carvalho L.P.S."/>
            <person name="Shen B."/>
        </authorList>
    </citation>
    <scope>NUCLEOTIDE SEQUENCE [LARGE SCALE GENOMIC DNA]</scope>
    <source>
        <strain evidence="2 3">NPDC077434</strain>
    </source>
</reference>
<evidence type="ECO:0000259" key="1">
    <source>
        <dbReference type="Pfam" id="PF12728"/>
    </source>
</evidence>
<protein>
    <submittedName>
        <fullName evidence="2">Helix-turn-helix domain-containing protein</fullName>
    </submittedName>
</protein>
<feature type="domain" description="Helix-turn-helix" evidence="1">
    <location>
        <begin position="5"/>
        <end position="57"/>
    </location>
</feature>
<organism evidence="2 3">
    <name type="scientific">Microbacterium profundi</name>
    <dbReference type="NCBI Taxonomy" id="450380"/>
    <lineage>
        <taxon>Bacteria</taxon>
        <taxon>Bacillati</taxon>
        <taxon>Actinomycetota</taxon>
        <taxon>Actinomycetes</taxon>
        <taxon>Micrococcales</taxon>
        <taxon>Microbacteriaceae</taxon>
        <taxon>Microbacterium</taxon>
    </lineage>
</organism>
<comment type="caution">
    <text evidence="2">The sequence shown here is derived from an EMBL/GenBank/DDBJ whole genome shotgun (WGS) entry which is preliminary data.</text>
</comment>
<accession>A0ABV3LGW2</accession>
<dbReference type="RefSeq" id="WP_234001501.1">
    <property type="nucleotide sequence ID" value="NZ_JAJVKR010000016.1"/>
</dbReference>
<dbReference type="InterPro" id="IPR010093">
    <property type="entry name" value="SinI_DNA-bd"/>
</dbReference>
<dbReference type="Proteomes" id="UP001553715">
    <property type="component" value="Unassembled WGS sequence"/>
</dbReference>
<dbReference type="NCBIfam" id="TIGR01764">
    <property type="entry name" value="excise"/>
    <property type="match status" value="1"/>
</dbReference>
<dbReference type="EMBL" id="JBFBMH010000010">
    <property type="protein sequence ID" value="MEW1975152.1"/>
    <property type="molecule type" value="Genomic_DNA"/>
</dbReference>
<dbReference type="Pfam" id="PF12728">
    <property type="entry name" value="HTH_17"/>
    <property type="match status" value="1"/>
</dbReference>
<sequence>MGDMLLKVVEVAERLGVGIDWVYERINRGEIPVVELGDTRKNQRIRESDLDSFIAARTYGAGSEL</sequence>